<accession>A0A1M6HHA5</accession>
<dbReference type="Pfam" id="PF17963">
    <property type="entry name" value="Big_9"/>
    <property type="match status" value="2"/>
</dbReference>
<dbReference type="PROSITE" id="PS50835">
    <property type="entry name" value="IG_LIKE"/>
    <property type="match status" value="1"/>
</dbReference>
<dbReference type="Proteomes" id="UP000184050">
    <property type="component" value="Unassembled WGS sequence"/>
</dbReference>
<dbReference type="Pfam" id="PF13585">
    <property type="entry name" value="CHU_C"/>
    <property type="match status" value="1"/>
</dbReference>
<dbReference type="InterPro" id="IPR007110">
    <property type="entry name" value="Ig-like_dom"/>
</dbReference>
<evidence type="ECO:0000313" key="5">
    <source>
        <dbReference type="Proteomes" id="UP000184050"/>
    </source>
</evidence>
<reference evidence="4 5" key="1">
    <citation type="submission" date="2016-11" db="EMBL/GenBank/DDBJ databases">
        <authorList>
            <person name="Jaros S."/>
            <person name="Januszkiewicz K."/>
            <person name="Wedrychowicz H."/>
        </authorList>
    </citation>
    <scope>NUCLEOTIDE SEQUENCE [LARGE SCALE GENOMIC DNA]</scope>
    <source>
        <strain evidence="4 5">DSM 27063</strain>
    </source>
</reference>
<gene>
    <name evidence="4" type="ORF">SAMN05444280_11389</name>
</gene>
<dbReference type="InterPro" id="IPR013783">
    <property type="entry name" value="Ig-like_fold"/>
</dbReference>
<keyword evidence="1 2" id="KW-0732">Signal</keyword>
<feature type="signal peptide" evidence="2">
    <location>
        <begin position="1"/>
        <end position="20"/>
    </location>
</feature>
<evidence type="ECO:0000256" key="2">
    <source>
        <dbReference type="SAM" id="SignalP"/>
    </source>
</evidence>
<evidence type="ECO:0000313" key="4">
    <source>
        <dbReference type="EMBL" id="SHJ21583.1"/>
    </source>
</evidence>
<dbReference type="Pfam" id="PF13573">
    <property type="entry name" value="SprB"/>
    <property type="match status" value="5"/>
</dbReference>
<dbReference type="Gene3D" id="2.60.40.10">
    <property type="entry name" value="Immunoglobulins"/>
    <property type="match status" value="2"/>
</dbReference>
<keyword evidence="5" id="KW-1185">Reference proteome</keyword>
<dbReference type="Gene3D" id="2.60.40.1220">
    <property type="match status" value="1"/>
</dbReference>
<dbReference type="InterPro" id="IPR025667">
    <property type="entry name" value="SprB_repeat"/>
</dbReference>
<dbReference type="STRING" id="1168035.SAMN05444280_11389"/>
<feature type="chain" id="PRO_5013065000" evidence="2">
    <location>
        <begin position="21"/>
        <end position="2667"/>
    </location>
</feature>
<organism evidence="4 5">
    <name type="scientific">Tangfeifania diversioriginum</name>
    <dbReference type="NCBI Taxonomy" id="1168035"/>
    <lineage>
        <taxon>Bacteria</taxon>
        <taxon>Pseudomonadati</taxon>
        <taxon>Bacteroidota</taxon>
        <taxon>Bacteroidia</taxon>
        <taxon>Marinilabiliales</taxon>
        <taxon>Prolixibacteraceae</taxon>
        <taxon>Tangfeifania</taxon>
    </lineage>
</organism>
<dbReference type="OrthoDB" id="1117451at2"/>
<dbReference type="Gene3D" id="2.60.40.740">
    <property type="match status" value="3"/>
</dbReference>
<sequence>MKRLAYIVLMTLLIAANAAAGENYVIDIVCQGAERTYRINGEETSTWEWKLLDADSTEITLTNPTGTDFADMNTYGDSIWGSEITIVWPEDTTGTFYLSVEQTSNYVSVVDGETYMNCTNHELGEVEVIEGPEAFAGEDIIACTDENIFLEAASASNHSTVIWTTFSEGVKGTFSNENVLHPTYFPSDEDIAAGSVTLSLTAFGKGNPGTCEMDVSTVTITFSNPVIELTATNPVCFDENSGSISTNVSGGFGTYTYAWTGPGDFTADTEEITGLAAGWYYLAVTDSVGCVAEDSVEIIEPEKLLTTIDSVEHVNCFNGIDGAARVAVSGGTGNYTYSWNTVPEQTTALATGLAAGEYLITVTDENGCEVKDSVEITEPPALVLSADSVDASCGGKQPGSIDLTVSGGTPFADGYYLYKWHDDTGFIADTEDIVDLEGEKLYWVYVTDSLGCTDSLEMFINEEKNIELTASVSPILCYGDSGTLYIEVRHGQKPYSYVWLNSLNDTIRVENTDNKADSVIVPAGEYRVVVNDNKGCDEDESFLLESPDELTTSISPDPAEICEDETLPLNGNPVGGIGSYTHLWSGEGATYLSNLAVVDPEFSGAPAGSYELIYAVTDENGCETRDTINIGVFPQYSDTLDMAICESELPYNWNGTNIDLAGIYSDTLASVAGCDSIITLSLDVLPDFRDTTFATICESELPYNWNGTNIDLAGTYSDTLASVAGCDSILVLNLDVLPEFRDTTFATVCESELPYIWNGTNIDLAGIYSDTLASVAGCDSILTLVLDVLPEFRDTVDVTICDSELPYFWNGADFFGAGIYSDTLASVAGCDSILTLDLKVVPEYRDTIPMVICENEVPFDWYGQQITISGFYEHTLTSVAGCDSILTLVLDVLPEFRDTTNAVVCESELPYNWNGTNIDLAGTYSDTLASVAGCDSILTLILDVLPEFRDTTNAVVCASELPYFWNGTNVDLAGTYSDTLTSVVGCDSILTLVLDVLPEFRDTTNAVVCESELPYFWNGTNIDLAGTYSDTLASVAGCDSILTLILDVLPEFRDTTNAVVCASELPYFWNGTNVDLAGTYSDTLASVAGCDSILTLILDVLPEFRDTTFATVCESALPYNWNGTNIDLAGTYSDTLASVAGCDSILTLILDVLPEFRDTTNAVVCESELPYFWNGTNIDFAGTYSDTLASVAGCDSILTLILDVLPEFRDTTNAVVCASELPYFWNGTNVDLAGTYSDTLASVAGCDSILTLILDVLPEFRDTTNAVVCASELPYFWNGTNIDFAGTYSDTLALVAGCDSILTLVLDVLPEFRDTVDVTICDSELPYNWNGTDFFDAGIYSDTLASAAGCDSILTLDLKVVPEYRDTIPMVVCEGEVPFDWYGQQIATSGFYEHTLNSVAGCDSVLTLNLEIVPEYHDTIPMSVCETEVPFDWYGQQITGSGFYEHIFTSVSGCDSVLTLELETEPEIPVTITIAADQTEITEGEQVTLTATPENGGSDPVYAWFVNGAEVPGETAVTYTYTPQDGDEIYAMLTSGLDCAAPVPAISNTVVLTVVQPSEITITPDITHVDCFGNSTGAIELTVSNGVEPYSYAWSNGEATKNIYGLEAGIYTVTVTDAEGTEETLTIEITEPDALELTFTKTDVGDSPDPTGSISLNVEGGTGPYSYEWVGPNGFTSADEDISNLEAGNYTVFVTDANNCTEFLSVVIAGYGMTCPPVIVIDCGLDEMPEPYATLAEYEAAGGVIESTYALIEESFTQMGTDVSDGESCPETITRTYSIENTNGDVISCEQLIIIRDVTAPILEFSRKRVNCPGEKPPVYRNRSEFEAQSGNLASDECELDWSSFRYSGESTDAQKCPETIIRFYEIKDMCGNTTQAREIIVIEDKLDPYVYRPARDIITDCTVPEPYRNYTEFWEDGGLVEDNCNIFTLEHIGDSEPTGDGCPMTITRTYRFTDNCGNSTDFEQKITVNDTIPPNITCPPDVAFDAGAGELEALTGLAYSDSAQQVSLTDTTALDIGASDNCEVVTITYQDEIAGSCPATVTRTFTIYDGCGNTASCTQTIELYREDTPLFEALGPFCQNSEPEALPSTSSNDITGTWEPAVIRTDSTGMFTYTFTPDPGQCAVDTTVEIEILEIITPDLAPIGPICQYTEPPALPDTDVNGIPGTWDKDTIDTSIPGEFTFTFTPSGIGDCTEPASITIQIDTVIIPQFAPIGPLCQNEEAPTLPEANFNGTTGTWIPDEIRTDSVGVFDYVFVPDTGYNCAFTDTLQIEVKPWIQPEFDPIGPLCVGEIPLALPDSSINGLYGTWNLYGIPTDTIPTDEAGLFLFQFIPDERYNCINPRNLAVTIIENTPPVAENDSVFTLQEEQVMIDILENDYDTNTDGEIDITSATLLQVPAHGTAEINPATGIVSYTPEFGYFGMDTLYYSVCDNGIPCDVQCDSARVIIEIGEPNNPPVAVIDSFSVMCFPLTGDLLYNDFDPDNDELTMSLWPVEEPEHGIVDLHPDGTFVYMPDEGYMGPDSFIYRVCDNGIPVMCDETQVWIYVLPDADCDGVPDYEEDVDTECTLMIPEGFSPNGDGVHDFFQIYCIDKYPDAVMRIFDRAGNKLFEKQHYGNLNYWGSNQEAWWWGKTQNKWVLGRGNLPAGNYLYVLELGNGEVRTGTVMIAY</sequence>
<dbReference type="InterPro" id="IPR014755">
    <property type="entry name" value="Cu-Rt/internalin_Ig-like"/>
</dbReference>
<dbReference type="Gene3D" id="2.60.40.3440">
    <property type="match status" value="2"/>
</dbReference>
<evidence type="ECO:0000256" key="1">
    <source>
        <dbReference type="ARBA" id="ARBA00022729"/>
    </source>
</evidence>
<dbReference type="EMBL" id="FQZE01000013">
    <property type="protein sequence ID" value="SHJ21583.1"/>
    <property type="molecule type" value="Genomic_DNA"/>
</dbReference>
<dbReference type="RefSeq" id="WP_073168986.1">
    <property type="nucleotide sequence ID" value="NZ_FQZE01000013.1"/>
</dbReference>
<protein>
    <submittedName>
        <fullName evidence="4">Gliding motility-associated C-terminal domain-containing protein</fullName>
    </submittedName>
</protein>
<proteinExistence type="predicted"/>
<name>A0A1M6HHA5_9BACT</name>
<feature type="domain" description="Ig-like" evidence="3">
    <location>
        <begin position="1466"/>
        <end position="1584"/>
    </location>
</feature>
<evidence type="ECO:0000259" key="3">
    <source>
        <dbReference type="PROSITE" id="PS50835"/>
    </source>
</evidence>